<comment type="caution">
    <text evidence="3">The sequence shown here is derived from an EMBL/GenBank/DDBJ whole genome shotgun (WGS) entry which is preliminary data.</text>
</comment>
<evidence type="ECO:0000313" key="4">
    <source>
        <dbReference type="Proteomes" id="UP000245762"/>
    </source>
</evidence>
<dbReference type="Pfam" id="PF13202">
    <property type="entry name" value="EF-hand_5"/>
    <property type="match status" value="2"/>
</dbReference>
<feature type="region of interest" description="Disordered" evidence="1">
    <location>
        <begin position="77"/>
        <end position="100"/>
    </location>
</feature>
<proteinExistence type="predicted"/>
<accession>A0A316L0V5</accession>
<dbReference type="AlphaFoldDB" id="A0A316L0V5"/>
<name>A0A316L0V5_9FLAO</name>
<reference evidence="3 4" key="1">
    <citation type="submission" date="2018-05" db="EMBL/GenBank/DDBJ databases">
        <title>Complete genome sequence of Flagellimonas aquimarina ECD12 isolated from seaweed Ecklonia cava.</title>
        <authorList>
            <person name="Choi S."/>
            <person name="Seong C."/>
        </authorList>
    </citation>
    <scope>NUCLEOTIDE SEQUENCE [LARGE SCALE GENOMIC DNA]</scope>
    <source>
        <strain evidence="3 4">ECD12</strain>
    </source>
</reference>
<dbReference type="SUPFAM" id="SSF47473">
    <property type="entry name" value="EF-hand"/>
    <property type="match status" value="1"/>
</dbReference>
<evidence type="ECO:0000259" key="2">
    <source>
        <dbReference type="PROSITE" id="PS50222"/>
    </source>
</evidence>
<protein>
    <recommendedName>
        <fullName evidence="2">EF-hand domain-containing protein</fullName>
    </recommendedName>
</protein>
<dbReference type="CDD" id="cd00051">
    <property type="entry name" value="EFh"/>
    <property type="match status" value="1"/>
</dbReference>
<dbReference type="Gene3D" id="1.10.238.10">
    <property type="entry name" value="EF-hand"/>
    <property type="match status" value="1"/>
</dbReference>
<dbReference type="PROSITE" id="PS50222">
    <property type="entry name" value="EF_HAND_2"/>
    <property type="match status" value="1"/>
</dbReference>
<dbReference type="InterPro" id="IPR018247">
    <property type="entry name" value="EF_Hand_1_Ca_BS"/>
</dbReference>
<gene>
    <name evidence="3" type="ORF">DKG77_13545</name>
</gene>
<dbReference type="InterPro" id="IPR011992">
    <property type="entry name" value="EF-hand-dom_pair"/>
</dbReference>
<dbReference type="Proteomes" id="UP000245762">
    <property type="component" value="Unassembled WGS sequence"/>
</dbReference>
<dbReference type="PROSITE" id="PS00018">
    <property type="entry name" value="EF_HAND_1"/>
    <property type="match status" value="1"/>
</dbReference>
<dbReference type="OrthoDB" id="1145220at2"/>
<organism evidence="3 4">
    <name type="scientific">Flagellimonas aquimarina</name>
    <dbReference type="NCBI Taxonomy" id="2201895"/>
    <lineage>
        <taxon>Bacteria</taxon>
        <taxon>Pseudomonadati</taxon>
        <taxon>Bacteroidota</taxon>
        <taxon>Flavobacteriia</taxon>
        <taxon>Flavobacteriales</taxon>
        <taxon>Flavobacteriaceae</taxon>
        <taxon>Flagellimonas</taxon>
    </lineage>
</organism>
<evidence type="ECO:0000313" key="3">
    <source>
        <dbReference type="EMBL" id="PWL37793.1"/>
    </source>
</evidence>
<dbReference type="EMBL" id="QGEG01000003">
    <property type="protein sequence ID" value="PWL37793.1"/>
    <property type="molecule type" value="Genomic_DNA"/>
</dbReference>
<feature type="domain" description="EF-hand" evidence="2">
    <location>
        <begin position="59"/>
        <end position="94"/>
    </location>
</feature>
<sequence>MKHSTLKLAISAGVIGILTSCNLKAQQRERNADGREPPSFEKLLEKMDKNKDGKLSKAEIKGPLKNDFNKVDLNEDGYINEEEFKKAPKPKRQGGPNRNQ</sequence>
<dbReference type="GO" id="GO:0005509">
    <property type="term" value="F:calcium ion binding"/>
    <property type="evidence" value="ECO:0007669"/>
    <property type="project" value="InterPro"/>
</dbReference>
<dbReference type="InterPro" id="IPR002048">
    <property type="entry name" value="EF_hand_dom"/>
</dbReference>
<dbReference type="PROSITE" id="PS51257">
    <property type="entry name" value="PROKAR_LIPOPROTEIN"/>
    <property type="match status" value="1"/>
</dbReference>
<evidence type="ECO:0000256" key="1">
    <source>
        <dbReference type="SAM" id="MobiDB-lite"/>
    </source>
</evidence>
<dbReference type="RefSeq" id="WP_109663990.1">
    <property type="nucleotide sequence ID" value="NZ_QGEG01000003.1"/>
</dbReference>
<keyword evidence="4" id="KW-1185">Reference proteome</keyword>